<reference evidence="3" key="1">
    <citation type="journal article" date="2019" name="Int. J. Syst. Evol. Microbiol.">
        <title>The Global Catalogue of Microorganisms (GCM) 10K type strain sequencing project: providing services to taxonomists for standard genome sequencing and annotation.</title>
        <authorList>
            <consortium name="The Broad Institute Genomics Platform"/>
            <consortium name="The Broad Institute Genome Sequencing Center for Infectious Disease"/>
            <person name="Wu L."/>
            <person name="Ma J."/>
        </authorList>
    </citation>
    <scope>NUCLEOTIDE SEQUENCE [LARGE SCALE GENOMIC DNA]</scope>
    <source>
        <strain evidence="3">JCM 16704</strain>
    </source>
</reference>
<evidence type="ECO:0000313" key="2">
    <source>
        <dbReference type="EMBL" id="GAA4139275.1"/>
    </source>
</evidence>
<accession>A0ABP7YPE3</accession>
<protein>
    <submittedName>
        <fullName evidence="2">Uncharacterized protein</fullName>
    </submittedName>
</protein>
<evidence type="ECO:0000313" key="3">
    <source>
        <dbReference type="Proteomes" id="UP001500101"/>
    </source>
</evidence>
<keyword evidence="1" id="KW-1133">Transmembrane helix</keyword>
<feature type="transmembrane region" description="Helical" evidence="1">
    <location>
        <begin position="30"/>
        <end position="47"/>
    </location>
</feature>
<organism evidence="2 3">
    <name type="scientific">Sphingobacterium kyonggiense</name>
    <dbReference type="NCBI Taxonomy" id="714075"/>
    <lineage>
        <taxon>Bacteria</taxon>
        <taxon>Pseudomonadati</taxon>
        <taxon>Bacteroidota</taxon>
        <taxon>Sphingobacteriia</taxon>
        <taxon>Sphingobacteriales</taxon>
        <taxon>Sphingobacteriaceae</taxon>
        <taxon>Sphingobacterium</taxon>
    </lineage>
</organism>
<dbReference type="EMBL" id="BAAAZI010000006">
    <property type="protein sequence ID" value="GAA4139275.1"/>
    <property type="molecule type" value="Genomic_DNA"/>
</dbReference>
<keyword evidence="1" id="KW-0472">Membrane</keyword>
<keyword evidence="3" id="KW-1185">Reference proteome</keyword>
<evidence type="ECO:0000256" key="1">
    <source>
        <dbReference type="SAM" id="Phobius"/>
    </source>
</evidence>
<sequence>MILVVIYLGLAIALARQVYFAVKEKFKNKYRLLQIGLLTSVLTLTFVKPNGIINFNIFEGNNILIAEREGAANCMTTLMLKDDYTFKEKKVCFGITEIKGNFRIQNDTIYFDNVNLSRHGNEYYKFAIIKSSKYENSKIIEEFIRYKDLQDKTGNQLWITKNELDKIKSIKPTYK</sequence>
<comment type="caution">
    <text evidence="2">The sequence shown here is derived from an EMBL/GenBank/DDBJ whole genome shotgun (WGS) entry which is preliminary data.</text>
</comment>
<proteinExistence type="predicted"/>
<keyword evidence="1" id="KW-0812">Transmembrane</keyword>
<name>A0ABP7YPE3_9SPHI</name>
<dbReference type="Proteomes" id="UP001500101">
    <property type="component" value="Unassembled WGS sequence"/>
</dbReference>
<gene>
    <name evidence="2" type="ORF">GCM10022216_17290</name>
</gene>